<sequence length="186" mass="20720">MPSSNLPTLEGITSAPTENSENPEISTLVTNMFSDQTMTTTDEDNTPWIVSTVVTTAGTNFKSDISVISISIPVIVTLSVLIPIVVIILIGNIICMLRDNYFKRHIHKDDKEMEFYSTHSHACTPHQPIVQPHQPIVQPPEPQRQPPVQPPGPQLQPPALERQCVQPTQPLRRSGRIIRPPNRLTL</sequence>
<organism evidence="3 4">
    <name type="scientific">Mytilus coruscus</name>
    <name type="common">Sea mussel</name>
    <dbReference type="NCBI Taxonomy" id="42192"/>
    <lineage>
        <taxon>Eukaryota</taxon>
        <taxon>Metazoa</taxon>
        <taxon>Spiralia</taxon>
        <taxon>Lophotrochozoa</taxon>
        <taxon>Mollusca</taxon>
        <taxon>Bivalvia</taxon>
        <taxon>Autobranchia</taxon>
        <taxon>Pteriomorphia</taxon>
        <taxon>Mytilida</taxon>
        <taxon>Mytiloidea</taxon>
        <taxon>Mytilidae</taxon>
        <taxon>Mytilinae</taxon>
        <taxon>Mytilus</taxon>
    </lineage>
</organism>
<dbReference type="AlphaFoldDB" id="A0A6J8C6X0"/>
<name>A0A6J8C6X0_MYTCO</name>
<keyword evidence="4" id="KW-1185">Reference proteome</keyword>
<evidence type="ECO:0000313" key="3">
    <source>
        <dbReference type="EMBL" id="CAC5390417.1"/>
    </source>
</evidence>
<accession>A0A6J8C6X0</accession>
<gene>
    <name evidence="3" type="ORF">MCOR_25517</name>
</gene>
<feature type="compositionally biased region" description="Pro residues" evidence="1">
    <location>
        <begin position="137"/>
        <end position="156"/>
    </location>
</feature>
<keyword evidence="2" id="KW-1133">Transmembrane helix</keyword>
<proteinExistence type="predicted"/>
<feature type="region of interest" description="Disordered" evidence="1">
    <location>
        <begin position="1"/>
        <end position="22"/>
    </location>
</feature>
<evidence type="ECO:0000256" key="1">
    <source>
        <dbReference type="SAM" id="MobiDB-lite"/>
    </source>
</evidence>
<keyword evidence="2" id="KW-0812">Transmembrane</keyword>
<feature type="compositionally biased region" description="Low complexity" evidence="1">
    <location>
        <begin position="125"/>
        <end position="136"/>
    </location>
</feature>
<protein>
    <submittedName>
        <fullName evidence="3">Uncharacterized protein</fullName>
    </submittedName>
</protein>
<evidence type="ECO:0000256" key="2">
    <source>
        <dbReference type="SAM" id="Phobius"/>
    </source>
</evidence>
<feature type="transmembrane region" description="Helical" evidence="2">
    <location>
        <begin position="70"/>
        <end position="95"/>
    </location>
</feature>
<evidence type="ECO:0000313" key="4">
    <source>
        <dbReference type="Proteomes" id="UP000507470"/>
    </source>
</evidence>
<dbReference type="EMBL" id="CACVKT020004517">
    <property type="protein sequence ID" value="CAC5390417.1"/>
    <property type="molecule type" value="Genomic_DNA"/>
</dbReference>
<dbReference type="Proteomes" id="UP000507470">
    <property type="component" value="Unassembled WGS sequence"/>
</dbReference>
<feature type="region of interest" description="Disordered" evidence="1">
    <location>
        <begin position="117"/>
        <end position="186"/>
    </location>
</feature>
<reference evidence="3 4" key="1">
    <citation type="submission" date="2020-06" db="EMBL/GenBank/DDBJ databases">
        <authorList>
            <person name="Li R."/>
            <person name="Bekaert M."/>
        </authorList>
    </citation>
    <scope>NUCLEOTIDE SEQUENCE [LARGE SCALE GENOMIC DNA]</scope>
    <source>
        <strain evidence="4">wild</strain>
    </source>
</reference>
<keyword evidence="2" id="KW-0472">Membrane</keyword>